<dbReference type="GO" id="GO:0005524">
    <property type="term" value="F:ATP binding"/>
    <property type="evidence" value="ECO:0007669"/>
    <property type="project" value="UniProtKB-KW"/>
</dbReference>
<proteinExistence type="predicted"/>
<dbReference type="Gene3D" id="3.40.50.300">
    <property type="entry name" value="P-loop containing nucleotide triphosphate hydrolases"/>
    <property type="match status" value="1"/>
</dbReference>
<dbReference type="InterPro" id="IPR003439">
    <property type="entry name" value="ABC_transporter-like_ATP-bd"/>
</dbReference>
<dbReference type="SUPFAM" id="SSF52540">
    <property type="entry name" value="P-loop containing nucleoside triphosphate hydrolases"/>
    <property type="match status" value="1"/>
</dbReference>
<keyword evidence="5" id="KW-1185">Reference proteome</keyword>
<reference evidence="4 5" key="1">
    <citation type="submission" date="2016-08" db="EMBL/GenBank/DDBJ databases">
        <title>Draft genome sequence of Candidatus Piscirickettsia litoralis, from seawater.</title>
        <authorList>
            <person name="Wan X."/>
            <person name="Lee A.J."/>
            <person name="Hou S."/>
            <person name="Donachie S.P."/>
        </authorList>
    </citation>
    <scope>NUCLEOTIDE SEQUENCE [LARGE SCALE GENOMIC DNA]</scope>
    <source>
        <strain evidence="4 5">Y2</strain>
    </source>
</reference>
<organism evidence="4 5">
    <name type="scientific">Piscirickettsia litoralis</name>
    <dbReference type="NCBI Taxonomy" id="1891921"/>
    <lineage>
        <taxon>Bacteria</taxon>
        <taxon>Pseudomonadati</taxon>
        <taxon>Pseudomonadota</taxon>
        <taxon>Gammaproteobacteria</taxon>
        <taxon>Thiotrichales</taxon>
        <taxon>Piscirickettsiaceae</taxon>
        <taxon>Piscirickettsia</taxon>
    </lineage>
</organism>
<accession>A0ABX3A268</accession>
<evidence type="ECO:0000256" key="1">
    <source>
        <dbReference type="ARBA" id="ARBA00022741"/>
    </source>
</evidence>
<sequence length="311" mass="35272">MQANVNSTYTIDVRNINKEFSGKKVVNDVNLQVERGEIFGFLGPNGSGKTTTIRMICGLLTPDSGSGTCLGYDIFSQAEQIKNKIGYMTQRFSLYEDLTVYENLDFVARLYRMDKRRERVEAVIDRLEIGKQRQYQLAGNLSGGWKQRLALGAAIIHEPQLLLLDEPTAGVDPKARREFWDEIYKLSNEGTTSLITTHYMDEAERCHRLAYLAYGQLLASGHIDAVIKNAKIRTWQISGPYLNKLESQLLHVPEVVQIAPFGRALHISIRQDTPESTLFPYQTSDFNWQEIPPSLEDAFIAYVALQQDNFA</sequence>
<evidence type="ECO:0000256" key="2">
    <source>
        <dbReference type="ARBA" id="ARBA00022840"/>
    </source>
</evidence>
<dbReference type="InterPro" id="IPR003593">
    <property type="entry name" value="AAA+_ATPase"/>
</dbReference>
<comment type="caution">
    <text evidence="4">The sequence shown here is derived from an EMBL/GenBank/DDBJ whole genome shotgun (WGS) entry which is preliminary data.</text>
</comment>
<dbReference type="EMBL" id="MDTU01000001">
    <property type="protein sequence ID" value="ODN42964.1"/>
    <property type="molecule type" value="Genomic_DNA"/>
</dbReference>
<name>A0ABX3A268_9GAMM</name>
<evidence type="ECO:0000313" key="4">
    <source>
        <dbReference type="EMBL" id="ODN42964.1"/>
    </source>
</evidence>
<dbReference type="InterPro" id="IPR017871">
    <property type="entry name" value="ABC_transporter-like_CS"/>
</dbReference>
<evidence type="ECO:0000259" key="3">
    <source>
        <dbReference type="PROSITE" id="PS50893"/>
    </source>
</evidence>
<dbReference type="CDD" id="cd03230">
    <property type="entry name" value="ABC_DR_subfamily_A"/>
    <property type="match status" value="1"/>
</dbReference>
<keyword evidence="1" id="KW-0547">Nucleotide-binding</keyword>
<dbReference type="InterPro" id="IPR027417">
    <property type="entry name" value="P-loop_NTPase"/>
</dbReference>
<dbReference type="PROSITE" id="PS50893">
    <property type="entry name" value="ABC_TRANSPORTER_2"/>
    <property type="match status" value="1"/>
</dbReference>
<dbReference type="RefSeq" id="WP_069312760.1">
    <property type="nucleotide sequence ID" value="NZ_MDTU01000001.1"/>
</dbReference>
<dbReference type="PROSITE" id="PS00211">
    <property type="entry name" value="ABC_TRANSPORTER_1"/>
    <property type="match status" value="1"/>
</dbReference>
<evidence type="ECO:0000313" key="5">
    <source>
        <dbReference type="Proteomes" id="UP000094329"/>
    </source>
</evidence>
<protein>
    <submittedName>
        <fullName evidence="4">Multidrug ABC transporter ATP-binding protein</fullName>
    </submittedName>
</protein>
<gene>
    <name evidence="4" type="ORF">BGC07_08570</name>
</gene>
<feature type="domain" description="ABC transporter" evidence="3">
    <location>
        <begin position="11"/>
        <end position="239"/>
    </location>
</feature>
<dbReference type="Pfam" id="PF00005">
    <property type="entry name" value="ABC_tran"/>
    <property type="match status" value="1"/>
</dbReference>
<dbReference type="SMART" id="SM00382">
    <property type="entry name" value="AAA"/>
    <property type="match status" value="1"/>
</dbReference>
<dbReference type="PANTHER" id="PTHR43038:SF3">
    <property type="entry name" value="ABC TRANSPORTER G FAMILY MEMBER 20 ISOFORM X1"/>
    <property type="match status" value="1"/>
</dbReference>
<dbReference type="Proteomes" id="UP000094329">
    <property type="component" value="Unassembled WGS sequence"/>
</dbReference>
<dbReference type="PANTHER" id="PTHR43038">
    <property type="entry name" value="ATP-BINDING CASSETTE, SUB-FAMILY H, MEMBER 1"/>
    <property type="match status" value="1"/>
</dbReference>
<keyword evidence="2 4" id="KW-0067">ATP-binding</keyword>